<keyword evidence="2" id="KW-1185">Reference proteome</keyword>
<dbReference type="NCBIfam" id="TIGR03694">
    <property type="entry name" value="exosort_acyl"/>
    <property type="match status" value="1"/>
</dbReference>
<evidence type="ECO:0000313" key="1">
    <source>
        <dbReference type="EMBL" id="VEP16532.1"/>
    </source>
</evidence>
<evidence type="ECO:0000313" key="2">
    <source>
        <dbReference type="Proteomes" id="UP000320055"/>
    </source>
</evidence>
<accession>A0A563VYK0</accession>
<sequence length="261" mass="30245">MSFDICQHFSQYFSLLVADNQSLLQEVYKIRYQVYCEELNYESPENFPDGMETDIYDSHSIHCLLQHKPTGVYAGCVRIIIPQQESDRSTFPWQKFASNLVYPSPEYNWQNICEISRLAVLKDFRKRKGDDTIPTGTILPDVNGGKRRFPLIAMSLYWAAFCLALNLELDIFAIMEPRLARHLRRCGLQYCMISELFEHHGKRAIFHTKPPELLGHLDVDTYRFFAFLNSTIAQQLSQAKYISSPFMVPQQNAPAQVAFIN</sequence>
<name>A0A563VYK0_9CYAN</name>
<dbReference type="SUPFAM" id="SSF55729">
    <property type="entry name" value="Acyl-CoA N-acyltransferases (Nat)"/>
    <property type="match status" value="1"/>
</dbReference>
<dbReference type="OrthoDB" id="582214at2"/>
<dbReference type="Pfam" id="PF13444">
    <property type="entry name" value="Acetyltransf_5"/>
    <property type="match status" value="1"/>
</dbReference>
<proteinExistence type="predicted"/>
<gene>
    <name evidence="1" type="ORF">H1P_460026</name>
</gene>
<reference evidence="1 2" key="1">
    <citation type="submission" date="2019-01" db="EMBL/GenBank/DDBJ databases">
        <authorList>
            <person name="Brito A."/>
        </authorList>
    </citation>
    <scope>NUCLEOTIDE SEQUENCE [LARGE SCALE GENOMIC DNA]</scope>
    <source>
        <strain evidence="1">1</strain>
    </source>
</reference>
<organism evidence="1 2">
    <name type="scientific">Hyella patelloides LEGE 07179</name>
    <dbReference type="NCBI Taxonomy" id="945734"/>
    <lineage>
        <taxon>Bacteria</taxon>
        <taxon>Bacillati</taxon>
        <taxon>Cyanobacteriota</taxon>
        <taxon>Cyanophyceae</taxon>
        <taxon>Pleurocapsales</taxon>
        <taxon>Hyellaceae</taxon>
        <taxon>Hyella</taxon>
    </lineage>
</organism>
<evidence type="ECO:0008006" key="3">
    <source>
        <dbReference type="Google" id="ProtNLM"/>
    </source>
</evidence>
<dbReference type="Proteomes" id="UP000320055">
    <property type="component" value="Unassembled WGS sequence"/>
</dbReference>
<dbReference type="RefSeq" id="WP_144866325.1">
    <property type="nucleotide sequence ID" value="NZ_LR213806.1"/>
</dbReference>
<dbReference type="InterPro" id="IPR016181">
    <property type="entry name" value="Acyl_CoA_acyltransferase"/>
</dbReference>
<dbReference type="AlphaFoldDB" id="A0A563VYK0"/>
<dbReference type="Gene3D" id="3.40.630.30">
    <property type="match status" value="1"/>
</dbReference>
<dbReference type="EMBL" id="CAACVJ010000401">
    <property type="protein sequence ID" value="VEP16532.1"/>
    <property type="molecule type" value="Genomic_DNA"/>
</dbReference>
<dbReference type="InterPro" id="IPR022484">
    <property type="entry name" value="PEP-CTERM/exosrtase_acylTfrase"/>
</dbReference>
<protein>
    <recommendedName>
        <fullName evidence="3">PEP-CTERM/exosortase system-associated acyltransferase</fullName>
    </recommendedName>
</protein>